<evidence type="ECO:0000313" key="4">
    <source>
        <dbReference type="Proteomes" id="UP001219525"/>
    </source>
</evidence>
<dbReference type="Proteomes" id="UP001219525">
    <property type="component" value="Unassembled WGS sequence"/>
</dbReference>
<reference evidence="3" key="1">
    <citation type="submission" date="2023-03" db="EMBL/GenBank/DDBJ databases">
        <title>Massive genome expansion in bonnet fungi (Mycena s.s.) driven by repeated elements and novel gene families across ecological guilds.</title>
        <authorList>
            <consortium name="Lawrence Berkeley National Laboratory"/>
            <person name="Harder C.B."/>
            <person name="Miyauchi S."/>
            <person name="Viragh M."/>
            <person name="Kuo A."/>
            <person name="Thoen E."/>
            <person name="Andreopoulos B."/>
            <person name="Lu D."/>
            <person name="Skrede I."/>
            <person name="Drula E."/>
            <person name="Henrissat B."/>
            <person name="Morin E."/>
            <person name="Kohler A."/>
            <person name="Barry K."/>
            <person name="LaButti K."/>
            <person name="Morin E."/>
            <person name="Salamov A."/>
            <person name="Lipzen A."/>
            <person name="Mereny Z."/>
            <person name="Hegedus B."/>
            <person name="Baldrian P."/>
            <person name="Stursova M."/>
            <person name="Weitz H."/>
            <person name="Taylor A."/>
            <person name="Grigoriev I.V."/>
            <person name="Nagy L.G."/>
            <person name="Martin F."/>
            <person name="Kauserud H."/>
        </authorList>
    </citation>
    <scope>NUCLEOTIDE SEQUENCE</scope>
    <source>
        <strain evidence="3">9144</strain>
    </source>
</reference>
<keyword evidence="1" id="KW-0175">Coiled coil</keyword>
<feature type="coiled-coil region" evidence="1">
    <location>
        <begin position="86"/>
        <end position="113"/>
    </location>
</feature>
<sequence>MHNQNYHELVQFWKRDLELLKESLSSFPLNSDMRTQNPTPPPSISSNNQEDKRQQRRRHAEAQQRYRQKFDSLYLKFKFTCFDSVYRHLLETRDKARTRMARLRAQIALSEEVRKGALEHRRATDADYRERLRQQRFIDKFGRRAFVKHYLPLLDIAGPHLPGRQFVWPEESEAEERRKAKTRRRKKQCASPSIAPNLAYLGPLSGYSDPLKVTKHTGRFQLAYLGPLSGYSDPLKGKGRAAL</sequence>
<evidence type="ECO:0000256" key="2">
    <source>
        <dbReference type="SAM" id="MobiDB-lite"/>
    </source>
</evidence>
<gene>
    <name evidence="3" type="ORF">GGX14DRAFT_404526</name>
</gene>
<organism evidence="3 4">
    <name type="scientific">Mycena pura</name>
    <dbReference type="NCBI Taxonomy" id="153505"/>
    <lineage>
        <taxon>Eukaryota</taxon>
        <taxon>Fungi</taxon>
        <taxon>Dikarya</taxon>
        <taxon>Basidiomycota</taxon>
        <taxon>Agaricomycotina</taxon>
        <taxon>Agaricomycetes</taxon>
        <taxon>Agaricomycetidae</taxon>
        <taxon>Agaricales</taxon>
        <taxon>Marasmiineae</taxon>
        <taxon>Mycenaceae</taxon>
        <taxon>Mycena</taxon>
    </lineage>
</organism>
<accession>A0AAD6Y1I8</accession>
<name>A0AAD6Y1I8_9AGAR</name>
<dbReference type="EMBL" id="JARJCW010000096">
    <property type="protein sequence ID" value="KAJ7194743.1"/>
    <property type="molecule type" value="Genomic_DNA"/>
</dbReference>
<dbReference type="AlphaFoldDB" id="A0AAD6Y1I8"/>
<keyword evidence="4" id="KW-1185">Reference proteome</keyword>
<protein>
    <submittedName>
        <fullName evidence="3">Uncharacterized protein</fullName>
    </submittedName>
</protein>
<proteinExistence type="predicted"/>
<feature type="region of interest" description="Disordered" evidence="2">
    <location>
        <begin position="28"/>
        <end position="61"/>
    </location>
</feature>
<evidence type="ECO:0000313" key="3">
    <source>
        <dbReference type="EMBL" id="KAJ7194743.1"/>
    </source>
</evidence>
<evidence type="ECO:0000256" key="1">
    <source>
        <dbReference type="SAM" id="Coils"/>
    </source>
</evidence>
<comment type="caution">
    <text evidence="3">The sequence shown here is derived from an EMBL/GenBank/DDBJ whole genome shotgun (WGS) entry which is preliminary data.</text>
</comment>